<sequence length="71" mass="8505">MTTLVFTSIYSFQNVISTLKVLLTQPSVLYTWSYLTLGILRKFLIRQVKLLFKCVFFTKFVFIYLFVYVLF</sequence>
<protein>
    <submittedName>
        <fullName evidence="2">p8</fullName>
    </submittedName>
</protein>
<evidence type="ECO:0000256" key="1">
    <source>
        <dbReference type="SAM" id="Phobius"/>
    </source>
</evidence>
<keyword evidence="1" id="KW-0472">Membrane</keyword>
<name>G8H417_9CLOS</name>
<keyword evidence="1" id="KW-1133">Transmembrane helix</keyword>
<accession>G8H417</accession>
<evidence type="ECO:0000313" key="2">
    <source>
        <dbReference type="EMBL" id="AEQ59445.1"/>
    </source>
</evidence>
<feature type="transmembrane region" description="Helical" evidence="1">
    <location>
        <begin position="50"/>
        <end position="70"/>
    </location>
</feature>
<dbReference type="EMBL" id="JN383343">
    <property type="protein sequence ID" value="AEQ59445.1"/>
    <property type="molecule type" value="Genomic_RNA"/>
</dbReference>
<organism evidence="2">
    <name type="scientific">Grapevine leafroll-associated virus 7</name>
    <dbReference type="NCBI Taxonomy" id="217615"/>
    <lineage>
        <taxon>Viruses</taxon>
        <taxon>Riboviria</taxon>
        <taxon>Orthornavirae</taxon>
        <taxon>Kitrinoviricota</taxon>
        <taxon>Alsuviricetes</taxon>
        <taxon>Martellivirales</taxon>
        <taxon>Closteroviridae</taxon>
        <taxon>Velarivirus</taxon>
        <taxon>Velarivirus septemvitis</taxon>
    </lineage>
</organism>
<reference evidence="2" key="1">
    <citation type="journal article" date="2011" name="Virus Res.">
        <title>Genomic and biological analysis of Grapevine leafroll-associated virus 7 reveals a possible new genus within the family Closteroviridae.</title>
        <authorList>
            <person name="Al Rwahnih M."/>
            <person name="Dolja V."/>
            <person name="Daubert S."/>
            <person name="Koonin E."/>
            <person name="Rowhani A."/>
        </authorList>
    </citation>
    <scope>NUCLEOTIDE SEQUENCE</scope>
    <source>
        <strain evidence="2">GLRaV-7 Swi</strain>
    </source>
</reference>
<keyword evidence="1" id="KW-0812">Transmembrane</keyword>
<proteinExistence type="predicted"/>